<dbReference type="EMBL" id="QUNI01000002">
    <property type="protein sequence ID" value="REH00783.1"/>
    <property type="molecule type" value="Genomic_DNA"/>
</dbReference>
<evidence type="ECO:0000313" key="4">
    <source>
        <dbReference type="Proteomes" id="UP000257136"/>
    </source>
</evidence>
<protein>
    <submittedName>
        <fullName evidence="3">Uncharacterized protein YndB with AHSA1/START domain</fullName>
    </submittedName>
</protein>
<organism evidence="3 4">
    <name type="scientific">Flavobacterium aquicola</name>
    <dbReference type="NCBI Taxonomy" id="1682742"/>
    <lineage>
        <taxon>Bacteria</taxon>
        <taxon>Pseudomonadati</taxon>
        <taxon>Bacteroidota</taxon>
        <taxon>Flavobacteriia</taxon>
        <taxon>Flavobacteriales</taxon>
        <taxon>Flavobacteriaceae</taxon>
        <taxon>Flavobacterium</taxon>
    </lineage>
</organism>
<evidence type="ECO:0000313" key="3">
    <source>
        <dbReference type="EMBL" id="REH00783.1"/>
    </source>
</evidence>
<gene>
    <name evidence="3" type="ORF">C8P67_10227</name>
</gene>
<dbReference type="Gene3D" id="3.30.530.20">
    <property type="match status" value="1"/>
</dbReference>
<proteinExistence type="inferred from homology"/>
<dbReference type="RefSeq" id="WP_115810168.1">
    <property type="nucleotide sequence ID" value="NZ_QUNI01000002.1"/>
</dbReference>
<dbReference type="InterPro" id="IPR013538">
    <property type="entry name" value="ASHA1/2-like_C"/>
</dbReference>
<reference evidence="3 4" key="1">
    <citation type="submission" date="2018-08" db="EMBL/GenBank/DDBJ databases">
        <title>Genomic Encyclopedia of Archaeal and Bacterial Type Strains, Phase II (KMG-II): from individual species to whole genera.</title>
        <authorList>
            <person name="Goeker M."/>
        </authorList>
    </citation>
    <scope>NUCLEOTIDE SEQUENCE [LARGE SCALE GENOMIC DNA]</scope>
    <source>
        <strain evidence="3 4">DSM 100880</strain>
    </source>
</reference>
<dbReference type="OrthoDB" id="9795306at2"/>
<name>A0A3E0ERD8_9FLAO</name>
<dbReference type="CDD" id="cd07814">
    <property type="entry name" value="SRPBCC_CalC_Aha1-like"/>
    <property type="match status" value="1"/>
</dbReference>
<dbReference type="Pfam" id="PF08327">
    <property type="entry name" value="AHSA1"/>
    <property type="match status" value="1"/>
</dbReference>
<dbReference type="AlphaFoldDB" id="A0A3E0ERD8"/>
<sequence>MNTNLTFDFTVDKKTSTVYVKKEFAAALNLVWDAYTKAELLDKWWGPKPWFTKTKSMEFKEGGRRLYAMCGPEGQEHWALADFTSISPKTNFQFLSGFCDNEGNINNEIPRSEWNIDFDDKENTTFVTIAIKHKSLDNLEQMLAMGFKEGFTVALNGLDELFANTKN</sequence>
<dbReference type="Proteomes" id="UP000257136">
    <property type="component" value="Unassembled WGS sequence"/>
</dbReference>
<evidence type="ECO:0000259" key="2">
    <source>
        <dbReference type="Pfam" id="PF08327"/>
    </source>
</evidence>
<comment type="caution">
    <text evidence="3">The sequence shown here is derived from an EMBL/GenBank/DDBJ whole genome shotgun (WGS) entry which is preliminary data.</text>
</comment>
<evidence type="ECO:0000256" key="1">
    <source>
        <dbReference type="ARBA" id="ARBA00006817"/>
    </source>
</evidence>
<accession>A0A3E0ERD8</accession>
<comment type="similarity">
    <text evidence="1">Belongs to the AHA1 family.</text>
</comment>
<dbReference type="SUPFAM" id="SSF55961">
    <property type="entry name" value="Bet v1-like"/>
    <property type="match status" value="1"/>
</dbReference>
<feature type="domain" description="Activator of Hsp90 ATPase homologue 1/2-like C-terminal" evidence="2">
    <location>
        <begin position="26"/>
        <end position="162"/>
    </location>
</feature>
<dbReference type="InterPro" id="IPR023393">
    <property type="entry name" value="START-like_dom_sf"/>
</dbReference>
<keyword evidence="4" id="KW-1185">Reference proteome</keyword>